<sequence>MQGFSARTYLFVQKLKNMLKGKEGDFVQQGLLWTLIAIAGIAALTTMGSAIADKFGDLSDTFGETDPDDIKTE</sequence>
<evidence type="ECO:0008006" key="4">
    <source>
        <dbReference type="Google" id="ProtNLM"/>
    </source>
</evidence>
<accession>A0ABT9J0X4</accession>
<organism evidence="2 3">
    <name type="scientific">Chengkuizengella axinellae</name>
    <dbReference type="NCBI Taxonomy" id="3064388"/>
    <lineage>
        <taxon>Bacteria</taxon>
        <taxon>Bacillati</taxon>
        <taxon>Bacillota</taxon>
        <taxon>Bacilli</taxon>
        <taxon>Bacillales</taxon>
        <taxon>Paenibacillaceae</taxon>
        <taxon>Chengkuizengella</taxon>
    </lineage>
</organism>
<keyword evidence="1" id="KW-0812">Transmembrane</keyword>
<keyword evidence="3" id="KW-1185">Reference proteome</keyword>
<reference evidence="2 3" key="1">
    <citation type="submission" date="2023-08" db="EMBL/GenBank/DDBJ databases">
        <authorList>
            <person name="Park J.-S."/>
        </authorList>
    </citation>
    <scope>NUCLEOTIDE SEQUENCE [LARGE SCALE GENOMIC DNA]</scope>
    <source>
        <strain evidence="2 3">2205SS18-9</strain>
    </source>
</reference>
<evidence type="ECO:0000313" key="2">
    <source>
        <dbReference type="EMBL" id="MDP5275243.1"/>
    </source>
</evidence>
<evidence type="ECO:0000313" key="3">
    <source>
        <dbReference type="Proteomes" id="UP001231941"/>
    </source>
</evidence>
<comment type="caution">
    <text evidence="2">The sequence shown here is derived from an EMBL/GenBank/DDBJ whole genome shotgun (WGS) entry which is preliminary data.</text>
</comment>
<proteinExistence type="predicted"/>
<dbReference type="EMBL" id="JAVAMP010000006">
    <property type="protein sequence ID" value="MDP5275243.1"/>
    <property type="molecule type" value="Genomic_DNA"/>
</dbReference>
<keyword evidence="1" id="KW-1133">Transmembrane helix</keyword>
<protein>
    <recommendedName>
        <fullName evidence="4">Flagellin Flp1-like domain-containing protein</fullName>
    </recommendedName>
</protein>
<name>A0ABT9J0X4_9BACL</name>
<keyword evidence="1" id="KW-0472">Membrane</keyword>
<feature type="transmembrane region" description="Helical" evidence="1">
    <location>
        <begin position="30"/>
        <end position="52"/>
    </location>
</feature>
<evidence type="ECO:0000256" key="1">
    <source>
        <dbReference type="SAM" id="Phobius"/>
    </source>
</evidence>
<dbReference type="Proteomes" id="UP001231941">
    <property type="component" value="Unassembled WGS sequence"/>
</dbReference>
<dbReference type="RefSeq" id="WP_305992552.1">
    <property type="nucleotide sequence ID" value="NZ_JAVAMP010000006.1"/>
</dbReference>
<gene>
    <name evidence="2" type="ORF">Q5Y73_14090</name>
</gene>